<accession>A0ABU7VCL0</accession>
<reference evidence="7 8" key="1">
    <citation type="submission" date="2024-01" db="EMBL/GenBank/DDBJ databases">
        <title>Survival strategy associated with biotechnological potential of Virgibacillus dokdonensis T4.6 isolated from salt-fermented shrimp paste.</title>
        <authorList>
            <person name="Doan T.V."/>
            <person name="Quach N.T."/>
            <person name="Phi Q.-T."/>
        </authorList>
    </citation>
    <scope>NUCLEOTIDE SEQUENCE [LARGE SCALE GENOMIC DNA]</scope>
    <source>
        <strain evidence="7 8">T4.6</strain>
    </source>
</reference>
<evidence type="ECO:0000313" key="8">
    <source>
        <dbReference type="Proteomes" id="UP001356080"/>
    </source>
</evidence>
<organism evidence="7 8">
    <name type="scientific">Virgibacillus dokdonensis</name>
    <dbReference type="NCBI Taxonomy" id="302167"/>
    <lineage>
        <taxon>Bacteria</taxon>
        <taxon>Bacillati</taxon>
        <taxon>Bacillota</taxon>
        <taxon>Bacilli</taxon>
        <taxon>Bacillales</taxon>
        <taxon>Bacillaceae</taxon>
        <taxon>Virgibacillus</taxon>
    </lineage>
</organism>
<evidence type="ECO:0000256" key="5">
    <source>
        <dbReference type="SAM" id="Coils"/>
    </source>
</evidence>
<keyword evidence="5" id="KW-0175">Coiled coil</keyword>
<dbReference type="PANTHER" id="PTHR30126:SF40">
    <property type="entry name" value="HTH-TYPE TRANSCRIPTIONAL REGULATOR GLTR"/>
    <property type="match status" value="1"/>
</dbReference>
<protein>
    <submittedName>
        <fullName evidence="7">LysR family transcriptional regulator</fullName>
    </submittedName>
</protein>
<evidence type="ECO:0000256" key="1">
    <source>
        <dbReference type="ARBA" id="ARBA00009437"/>
    </source>
</evidence>
<dbReference type="Gene3D" id="3.40.190.290">
    <property type="match status" value="1"/>
</dbReference>
<dbReference type="PROSITE" id="PS50931">
    <property type="entry name" value="HTH_LYSR"/>
    <property type="match status" value="1"/>
</dbReference>
<dbReference type="InterPro" id="IPR036390">
    <property type="entry name" value="WH_DNA-bd_sf"/>
</dbReference>
<evidence type="ECO:0000256" key="3">
    <source>
        <dbReference type="ARBA" id="ARBA00023125"/>
    </source>
</evidence>
<dbReference type="Gene3D" id="1.10.10.10">
    <property type="entry name" value="Winged helix-like DNA-binding domain superfamily/Winged helix DNA-binding domain"/>
    <property type="match status" value="1"/>
</dbReference>
<keyword evidence="4" id="KW-0804">Transcription</keyword>
<comment type="similarity">
    <text evidence="1">Belongs to the LysR transcriptional regulatory family.</text>
</comment>
<dbReference type="InterPro" id="IPR005119">
    <property type="entry name" value="LysR_subst-bd"/>
</dbReference>
<feature type="domain" description="HTH lysR-type" evidence="6">
    <location>
        <begin position="1"/>
        <end position="58"/>
    </location>
</feature>
<dbReference type="PRINTS" id="PR00039">
    <property type="entry name" value="HTHLYSR"/>
</dbReference>
<dbReference type="EMBL" id="JAZHPM010000007">
    <property type="protein sequence ID" value="MEF2291413.1"/>
    <property type="molecule type" value="Genomic_DNA"/>
</dbReference>
<dbReference type="InterPro" id="IPR036388">
    <property type="entry name" value="WH-like_DNA-bd_sf"/>
</dbReference>
<evidence type="ECO:0000259" key="6">
    <source>
        <dbReference type="PROSITE" id="PS50931"/>
    </source>
</evidence>
<keyword evidence="2" id="KW-0805">Transcription regulation</keyword>
<feature type="coiled-coil region" evidence="5">
    <location>
        <begin position="65"/>
        <end position="92"/>
    </location>
</feature>
<dbReference type="InterPro" id="IPR000847">
    <property type="entry name" value="LysR_HTH_N"/>
</dbReference>
<dbReference type="SUPFAM" id="SSF53850">
    <property type="entry name" value="Periplasmic binding protein-like II"/>
    <property type="match status" value="1"/>
</dbReference>
<dbReference type="Pfam" id="PF03466">
    <property type="entry name" value="LysR_substrate"/>
    <property type="match status" value="1"/>
</dbReference>
<gene>
    <name evidence="7" type="ORF">V2W34_05230</name>
</gene>
<evidence type="ECO:0000256" key="4">
    <source>
        <dbReference type="ARBA" id="ARBA00023163"/>
    </source>
</evidence>
<dbReference type="RefSeq" id="WP_296361195.1">
    <property type="nucleotide sequence ID" value="NZ_JAZHPM010000007.1"/>
</dbReference>
<dbReference type="Proteomes" id="UP001356080">
    <property type="component" value="Unassembled WGS sequence"/>
</dbReference>
<dbReference type="SUPFAM" id="SSF46785">
    <property type="entry name" value="Winged helix' DNA-binding domain"/>
    <property type="match status" value="1"/>
</dbReference>
<evidence type="ECO:0000256" key="2">
    <source>
        <dbReference type="ARBA" id="ARBA00023015"/>
    </source>
</evidence>
<dbReference type="CDD" id="cd05466">
    <property type="entry name" value="PBP2_LTTR_substrate"/>
    <property type="match status" value="1"/>
</dbReference>
<keyword evidence="3" id="KW-0238">DNA-binding</keyword>
<sequence>MNIEQLEHIVEVAKMKSISKASETLHITQSGISQSISALENELNIEIFRRSRMGAVPTEVGKRIIIKANDVLNKVRELREEAEDQTNTLTGELRLAGMPGVTSTLVKIAAQLNRKYSNLTVDISEKGSFEIMEDFLENNLDAGFVAMSEKMIQQRTELTFESVIEGKMVLCASRDSYLSKKKSLRPEELKNQTFVLYQDDYVNCFVRDFSNVFGEIDVLFSTNNGDAIVTALTEGMAVTIGHDYSFSNHPLVLSGELIMIDIDNFSDHVVYFGWITKKNTSLSPITKEAINRFNQELFINYLY</sequence>
<dbReference type="Pfam" id="PF00126">
    <property type="entry name" value="HTH_1"/>
    <property type="match status" value="1"/>
</dbReference>
<dbReference type="PANTHER" id="PTHR30126">
    <property type="entry name" value="HTH-TYPE TRANSCRIPTIONAL REGULATOR"/>
    <property type="match status" value="1"/>
</dbReference>
<proteinExistence type="inferred from homology"/>
<keyword evidence="8" id="KW-1185">Reference proteome</keyword>
<comment type="caution">
    <text evidence="7">The sequence shown here is derived from an EMBL/GenBank/DDBJ whole genome shotgun (WGS) entry which is preliminary data.</text>
</comment>
<name>A0ABU7VCL0_9BACI</name>
<evidence type="ECO:0000313" key="7">
    <source>
        <dbReference type="EMBL" id="MEF2291413.1"/>
    </source>
</evidence>